<dbReference type="InterPro" id="IPR021466">
    <property type="entry name" value="Put_rhamnosyl_transferase"/>
</dbReference>
<gene>
    <name evidence="1" type="ORF">DPV93_04785</name>
</gene>
<name>A0A369YFE0_9PAST</name>
<protein>
    <submittedName>
        <fullName evidence="1">Uncharacterized protein</fullName>
    </submittedName>
</protein>
<proteinExistence type="predicted"/>
<accession>A0A369YFE0</accession>
<sequence length="393" mass="45667">MYFIGQTRFSLYVPNSVAWNVSNFTEQEYIAHLFSDERMNVRAKIFSELSIPLMDKMKGNFKFYHIISYSSILPNKWKELLSSLAKKYPFIYLHEADKTKENPIYSVLKDKNEGSVAFFRLDDDDLLSINYLNNLSKYNNPAFKNMAISFGKGIAGFYKDGNYIDFRDVVQKYPSMGQAYIGYWKDNTLELPPLYSHHNLDQNIPVIVDSIKTMYLQTYHATQDTHYRFSNNATGISIEAELAKFPKSKNYKNLLDSFPLLENNILTFSNNKKKYYSIRNINLTEKYNILSLDKMEEKNIFEIEFDITLPENLVSPKALLMSFSFNKEIHNINGLTLSNNNKIGWYKYLSSINGTSSGTFSFSTDTNIKINEVNLVIWDDRFKSININSLDIL</sequence>
<reference evidence="1 2" key="1">
    <citation type="submission" date="2018-05" db="EMBL/GenBank/DDBJ databases">
        <title>Draft Genome Sequences for a Diverse set of 7 Haemophilus Species.</title>
        <authorList>
            <person name="Nichols M."/>
            <person name="Topaz N."/>
            <person name="Wang X."/>
            <person name="Wang X."/>
            <person name="Boxrud D."/>
        </authorList>
    </citation>
    <scope>NUCLEOTIDE SEQUENCE [LARGE SCALE GENOMIC DNA]</scope>
    <source>
        <strain evidence="1 2">C2002001239</strain>
    </source>
</reference>
<evidence type="ECO:0000313" key="2">
    <source>
        <dbReference type="Proteomes" id="UP000253872"/>
    </source>
</evidence>
<dbReference type="Pfam" id="PF11316">
    <property type="entry name" value="Rhamno_transf"/>
    <property type="match status" value="1"/>
</dbReference>
<comment type="caution">
    <text evidence="1">The sequence shown here is derived from an EMBL/GenBank/DDBJ whole genome shotgun (WGS) entry which is preliminary data.</text>
</comment>
<dbReference type="EMBL" id="QEPN01000003">
    <property type="protein sequence ID" value="RDE72603.1"/>
    <property type="molecule type" value="Genomic_DNA"/>
</dbReference>
<dbReference type="RefSeq" id="WP_111402605.1">
    <property type="nucleotide sequence ID" value="NZ_QEPN01000003.1"/>
</dbReference>
<dbReference type="Proteomes" id="UP000253872">
    <property type="component" value="Unassembled WGS sequence"/>
</dbReference>
<evidence type="ECO:0000313" key="1">
    <source>
        <dbReference type="EMBL" id="RDE72603.1"/>
    </source>
</evidence>
<dbReference type="AlphaFoldDB" id="A0A369YFE0"/>
<organism evidence="1 2">
    <name type="scientific">Haemophilus sputorum</name>
    <dbReference type="NCBI Taxonomy" id="1078480"/>
    <lineage>
        <taxon>Bacteria</taxon>
        <taxon>Pseudomonadati</taxon>
        <taxon>Pseudomonadota</taxon>
        <taxon>Gammaproteobacteria</taxon>
        <taxon>Pasteurellales</taxon>
        <taxon>Pasteurellaceae</taxon>
        <taxon>Haemophilus</taxon>
    </lineage>
</organism>